<evidence type="ECO:0000256" key="1">
    <source>
        <dbReference type="SAM" id="SignalP"/>
    </source>
</evidence>
<protein>
    <submittedName>
        <fullName evidence="2">Uncharacterized protein</fullName>
    </submittedName>
</protein>
<evidence type="ECO:0000313" key="2">
    <source>
        <dbReference type="EMBL" id="MFC3884968.1"/>
    </source>
</evidence>
<feature type="chain" id="PRO_5046005866" evidence="1">
    <location>
        <begin position="22"/>
        <end position="67"/>
    </location>
</feature>
<gene>
    <name evidence="2" type="ORF">ACFOU2_16425</name>
</gene>
<dbReference type="RefSeq" id="WP_377916920.1">
    <property type="nucleotide sequence ID" value="NZ_JBHRZT010000067.1"/>
</dbReference>
<accession>A0ABV8B3S6</accession>
<keyword evidence="1" id="KW-0732">Signal</keyword>
<comment type="caution">
    <text evidence="2">The sequence shown here is derived from an EMBL/GenBank/DDBJ whole genome shotgun (WGS) entry which is preliminary data.</text>
</comment>
<organism evidence="2 3">
    <name type="scientific">Bacillus songklensis</name>
    <dbReference type="NCBI Taxonomy" id="1069116"/>
    <lineage>
        <taxon>Bacteria</taxon>
        <taxon>Bacillati</taxon>
        <taxon>Bacillota</taxon>
        <taxon>Bacilli</taxon>
        <taxon>Bacillales</taxon>
        <taxon>Bacillaceae</taxon>
        <taxon>Bacillus</taxon>
    </lineage>
</organism>
<keyword evidence="3" id="KW-1185">Reference proteome</keyword>
<reference evidence="3" key="1">
    <citation type="journal article" date="2019" name="Int. J. Syst. Evol. Microbiol.">
        <title>The Global Catalogue of Microorganisms (GCM) 10K type strain sequencing project: providing services to taxonomists for standard genome sequencing and annotation.</title>
        <authorList>
            <consortium name="The Broad Institute Genomics Platform"/>
            <consortium name="The Broad Institute Genome Sequencing Center for Infectious Disease"/>
            <person name="Wu L."/>
            <person name="Ma J."/>
        </authorList>
    </citation>
    <scope>NUCLEOTIDE SEQUENCE [LARGE SCALE GENOMIC DNA]</scope>
    <source>
        <strain evidence="3">CCUG 61889</strain>
    </source>
</reference>
<proteinExistence type="predicted"/>
<dbReference type="EMBL" id="JBHRZT010000067">
    <property type="protein sequence ID" value="MFC3884968.1"/>
    <property type="molecule type" value="Genomic_DNA"/>
</dbReference>
<name>A0ABV8B3S6_9BACI</name>
<feature type="signal peptide" evidence="1">
    <location>
        <begin position="1"/>
        <end position="21"/>
    </location>
</feature>
<sequence length="67" mass="7380">MKKVLMLLVILVSVSFFNAFAEKPENLICPKSKNVMNVSAEKDKESLIKALEILIPEVYGSSPGTLI</sequence>
<evidence type="ECO:0000313" key="3">
    <source>
        <dbReference type="Proteomes" id="UP001595752"/>
    </source>
</evidence>
<dbReference type="Proteomes" id="UP001595752">
    <property type="component" value="Unassembled WGS sequence"/>
</dbReference>